<evidence type="ECO:0000256" key="1">
    <source>
        <dbReference type="SAM" id="MobiDB-lite"/>
    </source>
</evidence>
<protein>
    <submittedName>
        <fullName evidence="3">Benzoate membrane transport protein</fullName>
    </submittedName>
</protein>
<reference evidence="3 4" key="1">
    <citation type="submission" date="2016-06" db="EMBL/GenBank/DDBJ databases">
        <authorList>
            <person name="Olsen C.W."/>
            <person name="Carey S."/>
            <person name="Hinshaw L."/>
            <person name="Karasin A.I."/>
        </authorList>
    </citation>
    <scope>NUCLEOTIDE SEQUENCE [LARGE SCALE GENOMIC DNA]</scope>
    <source>
        <strain evidence="3 4">LZ-22</strain>
    </source>
</reference>
<accession>A0A1G6GCZ0</accession>
<feature type="transmembrane region" description="Helical" evidence="2">
    <location>
        <begin position="149"/>
        <end position="176"/>
    </location>
</feature>
<feature type="region of interest" description="Disordered" evidence="1">
    <location>
        <begin position="1"/>
        <end position="20"/>
    </location>
</feature>
<evidence type="ECO:0000256" key="2">
    <source>
        <dbReference type="SAM" id="Phobius"/>
    </source>
</evidence>
<feature type="transmembrane region" description="Helical" evidence="2">
    <location>
        <begin position="28"/>
        <end position="53"/>
    </location>
</feature>
<dbReference type="Pfam" id="PF03594">
    <property type="entry name" value="BenE"/>
    <property type="match status" value="1"/>
</dbReference>
<name>A0A1G6GCZ0_9ACTN</name>
<feature type="transmembrane region" description="Helical" evidence="2">
    <location>
        <begin position="265"/>
        <end position="296"/>
    </location>
</feature>
<keyword evidence="4" id="KW-1185">Reference proteome</keyword>
<keyword evidence="2" id="KW-0472">Membrane</keyword>
<dbReference type="OrthoDB" id="9813854at2"/>
<feature type="transmembrane region" description="Helical" evidence="2">
    <location>
        <begin position="65"/>
        <end position="84"/>
    </location>
</feature>
<organism evidence="3 4">
    <name type="scientific">Raineyella antarctica</name>
    <dbReference type="NCBI Taxonomy" id="1577474"/>
    <lineage>
        <taxon>Bacteria</taxon>
        <taxon>Bacillati</taxon>
        <taxon>Actinomycetota</taxon>
        <taxon>Actinomycetes</taxon>
        <taxon>Propionibacteriales</taxon>
        <taxon>Propionibacteriaceae</taxon>
        <taxon>Raineyella</taxon>
    </lineage>
</organism>
<sequence length="413" mass="42010">MRQQVAPAAETATPAGPPRSNLRRDVSVSAVVAGFVAVAISYAGPLLVVLQAARAGGLTPGQTSSWVWAISVGSGVACILGSLVTRQPVMIAWSIPGAAVLMTTLGSYSINEAIGAYIVCGVLSVVLGATGLIGKLLAMVPKPITQAVLAGVLMPFAIKVAGAVVQTPIIAGGIVVGYLLGRRFFPRYAVFGAMALGGVLALVTGATGTFDVRPGLTIPELILPHFTIGSILGIALPLFIVTQAGQNAPGLIVMRASGYEPNDKLMLTGSGVVSVVFAFFGCHALNLAAVTAAIATSAESHPDKHRRYVAGISTGVFYVIGGFLATIIVGLFAAIPAPMLTALAGVALLVPTQNSLYGTMQEGGFGPAVIEASLVTLVVSLSGVAPFGIVSAFWGLLAGIVTYALLKRRPLRA</sequence>
<gene>
    <name evidence="3" type="ORF">GA0111570_101103</name>
</gene>
<dbReference type="PANTHER" id="PTHR30199">
    <property type="entry name" value="MFS FAMILY TRANSPORTER, PREDICTED SUBSTRATE BENZOATE"/>
    <property type="match status" value="1"/>
</dbReference>
<dbReference type="AlphaFoldDB" id="A0A1G6GCZ0"/>
<dbReference type="EMBL" id="FMYF01000001">
    <property type="protein sequence ID" value="SDB79834.1"/>
    <property type="molecule type" value="Genomic_DNA"/>
</dbReference>
<dbReference type="GO" id="GO:0042925">
    <property type="term" value="F:benzoate transmembrane transporter activity"/>
    <property type="evidence" value="ECO:0007669"/>
    <property type="project" value="InterPro"/>
</dbReference>
<dbReference type="STRING" id="1577474.GA0111570_101103"/>
<keyword evidence="2" id="KW-0812">Transmembrane</keyword>
<dbReference type="PANTHER" id="PTHR30199:SF0">
    <property type="entry name" value="INNER MEMBRANE PROTEIN YDCO"/>
    <property type="match status" value="1"/>
</dbReference>
<dbReference type="Proteomes" id="UP000199086">
    <property type="component" value="Unassembled WGS sequence"/>
</dbReference>
<feature type="transmembrane region" description="Helical" evidence="2">
    <location>
        <begin position="188"/>
        <end position="210"/>
    </location>
</feature>
<feature type="transmembrane region" description="Helical" evidence="2">
    <location>
        <begin position="222"/>
        <end position="245"/>
    </location>
</feature>
<feature type="transmembrane region" description="Helical" evidence="2">
    <location>
        <begin position="308"/>
        <end position="335"/>
    </location>
</feature>
<feature type="transmembrane region" description="Helical" evidence="2">
    <location>
        <begin position="91"/>
        <end position="110"/>
    </location>
</feature>
<feature type="compositionally biased region" description="Low complexity" evidence="1">
    <location>
        <begin position="1"/>
        <end position="14"/>
    </location>
</feature>
<dbReference type="InterPro" id="IPR004711">
    <property type="entry name" value="Benzoate_Transporter"/>
</dbReference>
<evidence type="ECO:0000313" key="4">
    <source>
        <dbReference type="Proteomes" id="UP000199086"/>
    </source>
</evidence>
<dbReference type="RefSeq" id="WP_092605298.1">
    <property type="nucleotide sequence ID" value="NZ_FMYF01000001.1"/>
</dbReference>
<evidence type="ECO:0000313" key="3">
    <source>
        <dbReference type="EMBL" id="SDB79834.1"/>
    </source>
</evidence>
<proteinExistence type="predicted"/>
<feature type="transmembrane region" description="Helical" evidence="2">
    <location>
        <begin position="116"/>
        <end position="137"/>
    </location>
</feature>
<feature type="transmembrane region" description="Helical" evidence="2">
    <location>
        <begin position="384"/>
        <end position="406"/>
    </location>
</feature>
<dbReference type="GO" id="GO:0005886">
    <property type="term" value="C:plasma membrane"/>
    <property type="evidence" value="ECO:0007669"/>
    <property type="project" value="TreeGrafter"/>
</dbReference>
<keyword evidence="2" id="KW-1133">Transmembrane helix</keyword>
<dbReference type="NCBIfam" id="TIGR00843">
    <property type="entry name" value="benE"/>
    <property type="match status" value="1"/>
</dbReference>